<reference evidence="2" key="1">
    <citation type="submission" date="2019-03" db="EMBL/GenBank/DDBJ databases">
        <title>Single cell metagenomics reveals metabolic interactions within the superorganism composed of flagellate Streblomastix strix and complex community of Bacteroidetes bacteria on its surface.</title>
        <authorList>
            <person name="Treitli S.C."/>
            <person name="Kolisko M."/>
            <person name="Husnik F."/>
            <person name="Keeling P."/>
            <person name="Hampl V."/>
        </authorList>
    </citation>
    <scope>NUCLEOTIDE SEQUENCE</scope>
    <source>
        <strain evidence="2">STM</strain>
    </source>
</reference>
<dbReference type="PANTHER" id="PTHR34585:SF22">
    <property type="entry name" value="HELIX-TURN-HELIX DOMAIN-CONTAINING PROTEIN"/>
    <property type="match status" value="1"/>
</dbReference>
<dbReference type="SUPFAM" id="SSF46955">
    <property type="entry name" value="Putative DNA-binding domain"/>
    <property type="match status" value="1"/>
</dbReference>
<dbReference type="AlphaFoldDB" id="A0A5J4QBU7"/>
<dbReference type="InterPro" id="IPR009061">
    <property type="entry name" value="DNA-bd_dom_put_sf"/>
</dbReference>
<evidence type="ECO:0000259" key="1">
    <source>
        <dbReference type="Pfam" id="PF12728"/>
    </source>
</evidence>
<dbReference type="PANTHER" id="PTHR34585">
    <property type="match status" value="1"/>
</dbReference>
<comment type="caution">
    <text evidence="2">The sequence shown here is derived from an EMBL/GenBank/DDBJ whole genome shotgun (WGS) entry which is preliminary data.</text>
</comment>
<sequence length="110" mass="13190">MSINVNKEDFEEWMNRIMERFDKLEGKMGGKEKIRRQINGELLFDNQDLCLMLSVSKRTLQRYRTAGVLPYKQIDHDQKIYYLESDVRKFVKEYLQIPQNIVSSLKDEVL</sequence>
<evidence type="ECO:0000313" key="2">
    <source>
        <dbReference type="EMBL" id="KAA6318201.1"/>
    </source>
</evidence>
<dbReference type="InterPro" id="IPR041657">
    <property type="entry name" value="HTH_17"/>
</dbReference>
<protein>
    <recommendedName>
        <fullName evidence="1">Helix-turn-helix domain-containing protein</fullName>
    </recommendedName>
</protein>
<feature type="domain" description="Helix-turn-helix" evidence="1">
    <location>
        <begin position="44"/>
        <end position="93"/>
    </location>
</feature>
<dbReference type="EMBL" id="SNRY01004272">
    <property type="protein sequence ID" value="KAA6318201.1"/>
    <property type="molecule type" value="Genomic_DNA"/>
</dbReference>
<organism evidence="2">
    <name type="scientific">termite gut metagenome</name>
    <dbReference type="NCBI Taxonomy" id="433724"/>
    <lineage>
        <taxon>unclassified sequences</taxon>
        <taxon>metagenomes</taxon>
        <taxon>organismal metagenomes</taxon>
    </lineage>
</organism>
<name>A0A5J4QBU7_9ZZZZ</name>
<dbReference type="Pfam" id="PF12728">
    <property type="entry name" value="HTH_17"/>
    <property type="match status" value="1"/>
</dbReference>
<accession>A0A5J4QBU7</accession>
<gene>
    <name evidence="2" type="ORF">EZS27_031761</name>
</gene>
<proteinExistence type="predicted"/>